<gene>
    <name evidence="7" type="ORF">ILUMI_09996</name>
</gene>
<comment type="subcellular location">
    <subcellularLocation>
        <location evidence="1">Nucleus</location>
    </subcellularLocation>
</comment>
<dbReference type="PANTHER" id="PTHR34105">
    <property type="entry name" value="PROLINE-, GLUTAMIC ACID- AND LEUCINE-RICH PROTEIN 1"/>
    <property type="match status" value="1"/>
</dbReference>
<dbReference type="AlphaFoldDB" id="A0A8K0D198"/>
<feature type="domain" description="Pre-rRNA-processing protein RIX1 N-terminal" evidence="6">
    <location>
        <begin position="8"/>
        <end position="179"/>
    </location>
</feature>
<dbReference type="SUPFAM" id="SSF48371">
    <property type="entry name" value="ARM repeat"/>
    <property type="match status" value="1"/>
</dbReference>
<dbReference type="GO" id="GO:0006364">
    <property type="term" value="P:rRNA processing"/>
    <property type="evidence" value="ECO:0007669"/>
    <property type="project" value="TreeGrafter"/>
</dbReference>
<comment type="similarity">
    <text evidence="2">Belongs to the RIX1/PELP1 family.</text>
</comment>
<dbReference type="GO" id="GO:0005634">
    <property type="term" value="C:nucleus"/>
    <property type="evidence" value="ECO:0007669"/>
    <property type="project" value="UniProtKB-SubCell"/>
</dbReference>
<dbReference type="OrthoDB" id="20900at2759"/>
<evidence type="ECO:0000256" key="2">
    <source>
        <dbReference type="ARBA" id="ARBA00010511"/>
    </source>
</evidence>
<dbReference type="EMBL" id="VTPC01005315">
    <property type="protein sequence ID" value="KAF2896179.1"/>
    <property type="molecule type" value="Genomic_DNA"/>
</dbReference>
<evidence type="ECO:0000256" key="1">
    <source>
        <dbReference type="ARBA" id="ARBA00004123"/>
    </source>
</evidence>
<sequence length="774" mass="87956">MEELNKTQALQKVINSYIEKQNDLQVSMLLKRILISQMREEENAKIIIAYTNKLLMKNTKRWDGLSILDKIIDHCSALLVDENADFWMNTCVNVGTKEQVTVVRFTILTKVIQSCSNVSDLNKSTFHNILPKVLDMCTSIRPTPILSSAALTCLKICMQTFPSACGPFKNKIESYLFKYFTCELHSAVIKKAGTAFNALQQIGGAGPDGITHKVNWTNQMNKLCATIHKLYDNFLPHAVDFESMNAPENVTPYEFPQIGSGDQNDTVSHMQVILLKNITIFIDSMLLGGFPVEKRFTISTLLSVIKKGLSTDLLGDYNKSINDEKQEAALYIHHVHLLRLLKSFIARSSQDLYILEPVITKLLLDCLQRAQRQPFENSDYKKTVYEVLTDWISDCKNIISRGYHKKLLVLILNDITPEKPSLILVLNYKRIVEKSEAAKALSKIKESTCTEALKCGVALFTHVALHIDDNITKRINDTLIQLSLDIQGKEIVYPYKNEQCQTYLYEMLVSILAQPLFCKSCIIQTVTNILIRGRQRSSYRDVRQVCHRGLGLLGKICQPVCPTLNISQQADDDYSSTRRKRRRTSEISDVDDIDFLETTMLTDPNSQNYNRILNSQDDDRILNSQDNDSILNPQDNNHILNSQEHHTSGPQQYSPETSNQLRSSDNVRILDVQIIRINNNADIVDTGDVKMEIETDTENISKELISPTTIESESIEENDETNSQQDLEHQIEINDIKVEIATPSKNSGDDEDNMDQLEKLLDSFKDEVNANYNN</sequence>
<keyword evidence="8" id="KW-1185">Reference proteome</keyword>
<dbReference type="InterPro" id="IPR012583">
    <property type="entry name" value="RIX1_N"/>
</dbReference>
<evidence type="ECO:0000313" key="7">
    <source>
        <dbReference type="EMBL" id="KAF2896179.1"/>
    </source>
</evidence>
<evidence type="ECO:0000256" key="4">
    <source>
        <dbReference type="SAM" id="Coils"/>
    </source>
</evidence>
<evidence type="ECO:0000256" key="3">
    <source>
        <dbReference type="ARBA" id="ARBA00023242"/>
    </source>
</evidence>
<dbReference type="PANTHER" id="PTHR34105:SF1">
    <property type="entry name" value="PROLINE-, GLUTAMIC ACID- AND LEUCINE-RICH PROTEIN 1"/>
    <property type="match status" value="1"/>
</dbReference>
<keyword evidence="4" id="KW-0175">Coiled coil</keyword>
<feature type="region of interest" description="Disordered" evidence="5">
    <location>
        <begin position="622"/>
        <end position="664"/>
    </location>
</feature>
<reference evidence="7" key="1">
    <citation type="submission" date="2019-08" db="EMBL/GenBank/DDBJ databases">
        <title>The genome of the North American firefly Photinus pyralis.</title>
        <authorList>
            <consortium name="Photinus pyralis genome working group"/>
            <person name="Fallon T.R."/>
            <person name="Sander Lower S.E."/>
            <person name="Weng J.-K."/>
        </authorList>
    </citation>
    <scope>NUCLEOTIDE SEQUENCE</scope>
    <source>
        <strain evidence="7">TRF0915ILg1</strain>
        <tissue evidence="7">Whole body</tissue>
    </source>
</reference>
<proteinExistence type="inferred from homology"/>
<evidence type="ECO:0000313" key="8">
    <source>
        <dbReference type="Proteomes" id="UP000801492"/>
    </source>
</evidence>
<evidence type="ECO:0000256" key="5">
    <source>
        <dbReference type="SAM" id="MobiDB-lite"/>
    </source>
</evidence>
<keyword evidence="3" id="KW-0539">Nucleus</keyword>
<dbReference type="InterPro" id="IPR016024">
    <property type="entry name" value="ARM-type_fold"/>
</dbReference>
<feature type="region of interest" description="Disordered" evidence="5">
    <location>
        <begin position="706"/>
        <end position="726"/>
    </location>
</feature>
<dbReference type="Pfam" id="PF08167">
    <property type="entry name" value="RIX1"/>
    <property type="match status" value="1"/>
</dbReference>
<dbReference type="Proteomes" id="UP000801492">
    <property type="component" value="Unassembled WGS sequence"/>
</dbReference>
<comment type="caution">
    <text evidence="7">The sequence shown here is derived from an EMBL/GenBank/DDBJ whole genome shotgun (WGS) entry which is preliminary data.</text>
</comment>
<protein>
    <recommendedName>
        <fullName evidence="6">Pre-rRNA-processing protein RIX1 N-terminal domain-containing protein</fullName>
    </recommendedName>
</protein>
<feature type="coiled-coil region" evidence="4">
    <location>
        <begin position="747"/>
        <end position="774"/>
    </location>
</feature>
<name>A0A8K0D198_IGNLU</name>
<organism evidence="7 8">
    <name type="scientific">Ignelater luminosus</name>
    <name type="common">Cucubano</name>
    <name type="synonym">Pyrophorus luminosus</name>
    <dbReference type="NCBI Taxonomy" id="2038154"/>
    <lineage>
        <taxon>Eukaryota</taxon>
        <taxon>Metazoa</taxon>
        <taxon>Ecdysozoa</taxon>
        <taxon>Arthropoda</taxon>
        <taxon>Hexapoda</taxon>
        <taxon>Insecta</taxon>
        <taxon>Pterygota</taxon>
        <taxon>Neoptera</taxon>
        <taxon>Endopterygota</taxon>
        <taxon>Coleoptera</taxon>
        <taxon>Polyphaga</taxon>
        <taxon>Elateriformia</taxon>
        <taxon>Elateroidea</taxon>
        <taxon>Elateridae</taxon>
        <taxon>Agrypninae</taxon>
        <taxon>Pyrophorini</taxon>
        <taxon>Ignelater</taxon>
    </lineage>
</organism>
<evidence type="ECO:0000259" key="6">
    <source>
        <dbReference type="Pfam" id="PF08167"/>
    </source>
</evidence>
<accession>A0A8K0D198</accession>